<organism evidence="2 3">
    <name type="scientific">Ferrimonas sediminum</name>
    <dbReference type="NCBI Taxonomy" id="718193"/>
    <lineage>
        <taxon>Bacteria</taxon>
        <taxon>Pseudomonadati</taxon>
        <taxon>Pseudomonadota</taxon>
        <taxon>Gammaproteobacteria</taxon>
        <taxon>Alteromonadales</taxon>
        <taxon>Ferrimonadaceae</taxon>
        <taxon>Ferrimonas</taxon>
    </lineage>
</organism>
<dbReference type="Gene3D" id="3.40.50.1820">
    <property type="entry name" value="alpha/beta hydrolase"/>
    <property type="match status" value="1"/>
</dbReference>
<dbReference type="OrthoDB" id="9785076at2"/>
<dbReference type="RefSeq" id="WP_090368190.1">
    <property type="nucleotide sequence ID" value="NZ_FNEM01000024.1"/>
</dbReference>
<dbReference type="AlphaFoldDB" id="A0A1G9AQ11"/>
<evidence type="ECO:0000313" key="2">
    <source>
        <dbReference type="EMBL" id="SDK28635.1"/>
    </source>
</evidence>
<feature type="domain" description="Serine aminopeptidase S33" evidence="1">
    <location>
        <begin position="26"/>
        <end position="116"/>
    </location>
</feature>
<accession>A0A1G9AQ11</accession>
<dbReference type="Pfam" id="PF12146">
    <property type="entry name" value="Hydrolase_4"/>
    <property type="match status" value="1"/>
</dbReference>
<dbReference type="EMBL" id="FNEM01000024">
    <property type="protein sequence ID" value="SDK28635.1"/>
    <property type="molecule type" value="Genomic_DNA"/>
</dbReference>
<proteinExistence type="predicted"/>
<evidence type="ECO:0000259" key="1">
    <source>
        <dbReference type="Pfam" id="PF12146"/>
    </source>
</evidence>
<protein>
    <submittedName>
        <fullName evidence="2">Predicted alpha/beta hydrolase</fullName>
    </submittedName>
</protein>
<keyword evidence="2" id="KW-0378">Hydrolase</keyword>
<dbReference type="GO" id="GO:0016787">
    <property type="term" value="F:hydrolase activity"/>
    <property type="evidence" value="ECO:0007669"/>
    <property type="project" value="UniProtKB-KW"/>
</dbReference>
<dbReference type="Proteomes" id="UP000199527">
    <property type="component" value="Unassembled WGS sequence"/>
</dbReference>
<gene>
    <name evidence="2" type="ORF">SAMN04488540_12432</name>
</gene>
<evidence type="ECO:0000313" key="3">
    <source>
        <dbReference type="Proteomes" id="UP000199527"/>
    </source>
</evidence>
<dbReference type="InterPro" id="IPR022742">
    <property type="entry name" value="Hydrolase_4"/>
</dbReference>
<dbReference type="PIRSF" id="PIRSF037442">
    <property type="entry name" value="UCP037442_abhydr"/>
    <property type="match status" value="1"/>
</dbReference>
<reference evidence="3" key="1">
    <citation type="submission" date="2016-10" db="EMBL/GenBank/DDBJ databases">
        <authorList>
            <person name="Varghese N."/>
            <person name="Submissions S."/>
        </authorList>
    </citation>
    <scope>NUCLEOTIDE SEQUENCE [LARGE SCALE GENOMIC DNA]</scope>
    <source>
        <strain evidence="3">DSM 23317</strain>
    </source>
</reference>
<dbReference type="InterPro" id="IPR029058">
    <property type="entry name" value="AB_hydrolase_fold"/>
</dbReference>
<dbReference type="InterPro" id="IPR017208">
    <property type="entry name" value="UCP037442_abhydr"/>
</dbReference>
<name>A0A1G9AQ11_9GAMM</name>
<sequence>MQKELQPLITGGGYEIVSTWYCPDYEPVATVILAAAMGVEQEFYQPLACWLSEQGYRVITFDYYGCGRSWQGPLSRCGVDLMDWARFDCAAVINAAYRHDSTHPLYWIGHSLGGQLLGMIPNARLLSKVITIACGSGYWLDNAPSLKRRVWLLWYVLAPLSTAVLGYFPGARLKMVGDLPGAVMRQWRRWCLHPRYAVGVEGEPIKAGYAALACPITAISFEDDELLSRTNIDSLHGFFTGTQVTMYHLSREDCDGRRVGHLGFFRPRFLSNLWASALLPELQLNSSSRRLCG</sequence>
<keyword evidence="3" id="KW-1185">Reference proteome</keyword>
<dbReference type="SUPFAM" id="SSF53474">
    <property type="entry name" value="alpha/beta-Hydrolases"/>
    <property type="match status" value="1"/>
</dbReference>